<protein>
    <submittedName>
        <fullName evidence="1">C_GCAxxG_C_C family protein</fullName>
    </submittedName>
</protein>
<dbReference type="AlphaFoldDB" id="A0A974XGR4"/>
<sequence length="151" mass="16846">MLQDIVKEYIDSEKAYGEDRTLHHYNCAETLLNSCNDYYKLGLDPKAKKMAVPFGGGLYKEKTCGVLTGGLMAIGVLFAEDKPTDQATMKAVTREFVERFEQFFGSTDCAAIKESHRHPQEKCAPVMMAGAALLEEILKERSAKGKERTET</sequence>
<evidence type="ECO:0000313" key="1">
    <source>
        <dbReference type="EMBL" id="QSX08013.1"/>
    </source>
</evidence>
<dbReference type="Proteomes" id="UP000663499">
    <property type="component" value="Chromosome"/>
</dbReference>
<name>A0A974XGR4_9FIRM</name>
<keyword evidence="2" id="KW-1185">Reference proteome</keyword>
<organism evidence="1 2">
    <name type="scientific">Alkalibacter rhizosphaerae</name>
    <dbReference type="NCBI Taxonomy" id="2815577"/>
    <lineage>
        <taxon>Bacteria</taxon>
        <taxon>Bacillati</taxon>
        <taxon>Bacillota</taxon>
        <taxon>Clostridia</taxon>
        <taxon>Eubacteriales</taxon>
        <taxon>Eubacteriaceae</taxon>
        <taxon>Alkalibacter</taxon>
    </lineage>
</organism>
<dbReference type="RefSeq" id="WP_207299355.1">
    <property type="nucleotide sequence ID" value="NZ_CP071444.1"/>
</dbReference>
<evidence type="ECO:0000313" key="2">
    <source>
        <dbReference type="Proteomes" id="UP000663499"/>
    </source>
</evidence>
<accession>A0A974XGR4</accession>
<reference evidence="1" key="1">
    <citation type="submission" date="2021-03" db="EMBL/GenBank/DDBJ databases">
        <title>Alkalibacter marinus sp. nov., isolated from tidal flat sediment.</title>
        <authorList>
            <person name="Namirimu T."/>
            <person name="Yang J.-A."/>
            <person name="Yang S.-H."/>
            <person name="Kim Y.-J."/>
            <person name="Kwon K.K."/>
        </authorList>
    </citation>
    <scope>NUCLEOTIDE SEQUENCE</scope>
    <source>
        <strain evidence="1">ES005</strain>
    </source>
</reference>
<dbReference type="KEGG" id="alka:J0B03_09395"/>
<dbReference type="InterPro" id="IPR010181">
    <property type="entry name" value="CGCAxxGCC_motif"/>
</dbReference>
<proteinExistence type="predicted"/>
<dbReference type="NCBIfam" id="TIGR01909">
    <property type="entry name" value="C_GCAxxG_C_C"/>
    <property type="match status" value="1"/>
</dbReference>
<dbReference type="Pfam" id="PF09719">
    <property type="entry name" value="C_GCAxxG_C_C"/>
    <property type="match status" value="1"/>
</dbReference>
<gene>
    <name evidence="1" type="ORF">J0B03_09395</name>
</gene>
<dbReference type="EMBL" id="CP071444">
    <property type="protein sequence ID" value="QSX08013.1"/>
    <property type="molecule type" value="Genomic_DNA"/>
</dbReference>